<accession>A0AA36D801</accession>
<keyword evidence="2" id="KW-0732">Signal</keyword>
<proteinExistence type="predicted"/>
<feature type="non-terminal residue" evidence="3">
    <location>
        <position position="1"/>
    </location>
</feature>
<comment type="caution">
    <text evidence="3">The sequence shown here is derived from an EMBL/GenBank/DDBJ whole genome shotgun (WGS) entry which is preliminary data.</text>
</comment>
<organism evidence="3 4">
    <name type="scientific">Mesorhabditis spiculigera</name>
    <dbReference type="NCBI Taxonomy" id="96644"/>
    <lineage>
        <taxon>Eukaryota</taxon>
        <taxon>Metazoa</taxon>
        <taxon>Ecdysozoa</taxon>
        <taxon>Nematoda</taxon>
        <taxon>Chromadorea</taxon>
        <taxon>Rhabditida</taxon>
        <taxon>Rhabditina</taxon>
        <taxon>Rhabditomorpha</taxon>
        <taxon>Rhabditoidea</taxon>
        <taxon>Rhabditidae</taxon>
        <taxon>Mesorhabditinae</taxon>
        <taxon>Mesorhabditis</taxon>
    </lineage>
</organism>
<evidence type="ECO:0000313" key="4">
    <source>
        <dbReference type="Proteomes" id="UP001177023"/>
    </source>
</evidence>
<feature type="compositionally biased region" description="Basic and acidic residues" evidence="1">
    <location>
        <begin position="90"/>
        <end position="103"/>
    </location>
</feature>
<feature type="signal peptide" evidence="2">
    <location>
        <begin position="1"/>
        <end position="23"/>
    </location>
</feature>
<dbReference type="AlphaFoldDB" id="A0AA36D801"/>
<dbReference type="EMBL" id="CATQJA010002663">
    <property type="protein sequence ID" value="CAJ0581423.1"/>
    <property type="molecule type" value="Genomic_DNA"/>
</dbReference>
<reference evidence="3" key="1">
    <citation type="submission" date="2023-06" db="EMBL/GenBank/DDBJ databases">
        <authorList>
            <person name="Delattre M."/>
        </authorList>
    </citation>
    <scope>NUCLEOTIDE SEQUENCE</scope>
    <source>
        <strain evidence="3">AF72</strain>
    </source>
</reference>
<sequence>MFSTRLFASAALVAVLFVCQCKGVPVAKPEDGALITVGAETTALIPTSSNSTELLLPPVLLRMRLLWMRRMRMLRMRRRTQEALAPEPPYRPHEPDRGHHQEESSPIEATEQLKSQTTNPIIAKLAAFSPAHLLTNLHDQFKQAVRQLVL</sequence>
<name>A0AA36D801_9BILA</name>
<evidence type="ECO:0000256" key="1">
    <source>
        <dbReference type="SAM" id="MobiDB-lite"/>
    </source>
</evidence>
<feature type="region of interest" description="Disordered" evidence="1">
    <location>
        <begin position="78"/>
        <end position="114"/>
    </location>
</feature>
<gene>
    <name evidence="3" type="ORF">MSPICULIGERA_LOCUS19584</name>
</gene>
<evidence type="ECO:0000256" key="2">
    <source>
        <dbReference type="SAM" id="SignalP"/>
    </source>
</evidence>
<protein>
    <submittedName>
        <fullName evidence="3">Uncharacterized protein</fullName>
    </submittedName>
</protein>
<feature type="chain" id="PRO_5041199744" evidence="2">
    <location>
        <begin position="24"/>
        <end position="150"/>
    </location>
</feature>
<keyword evidence="4" id="KW-1185">Reference proteome</keyword>
<evidence type="ECO:0000313" key="3">
    <source>
        <dbReference type="EMBL" id="CAJ0581423.1"/>
    </source>
</evidence>
<dbReference type="Proteomes" id="UP001177023">
    <property type="component" value="Unassembled WGS sequence"/>
</dbReference>